<keyword evidence="7" id="KW-0406">Ion transport</keyword>
<feature type="transmembrane region" description="Helical" evidence="10">
    <location>
        <begin position="367"/>
        <end position="392"/>
    </location>
</feature>
<dbReference type="GO" id="GO:0012505">
    <property type="term" value="C:endomembrane system"/>
    <property type="evidence" value="ECO:0007669"/>
    <property type="project" value="TreeGrafter"/>
</dbReference>
<dbReference type="Pfam" id="PF23256">
    <property type="entry name" value="CHX17_2nd"/>
    <property type="match status" value="1"/>
</dbReference>
<dbReference type="AlphaFoldDB" id="A0AAV1D0J2"/>
<evidence type="ECO:0000256" key="9">
    <source>
        <dbReference type="ARBA" id="ARBA00038341"/>
    </source>
</evidence>
<keyword evidence="4 10" id="KW-0812">Transmembrane</keyword>
<feature type="domain" description="Cation/H(+) antiporter C-terminal" evidence="13">
    <location>
        <begin position="654"/>
        <end position="817"/>
    </location>
</feature>
<dbReference type="Proteomes" id="UP001161247">
    <property type="component" value="Chromosome 3"/>
</dbReference>
<feature type="transmembrane region" description="Helical" evidence="10">
    <location>
        <begin position="51"/>
        <end position="72"/>
    </location>
</feature>
<evidence type="ECO:0000259" key="12">
    <source>
        <dbReference type="Pfam" id="PF23256"/>
    </source>
</evidence>
<evidence type="ECO:0000256" key="1">
    <source>
        <dbReference type="ARBA" id="ARBA00004141"/>
    </source>
</evidence>
<dbReference type="InterPro" id="IPR050794">
    <property type="entry name" value="CPA2_transporter"/>
</dbReference>
<dbReference type="InterPro" id="IPR057291">
    <property type="entry name" value="CHX17_2nd"/>
</dbReference>
<keyword evidence="6 10" id="KW-1133">Transmembrane helix</keyword>
<evidence type="ECO:0000313" key="15">
    <source>
        <dbReference type="Proteomes" id="UP001161247"/>
    </source>
</evidence>
<keyword evidence="3" id="KW-0633">Potassium transport</keyword>
<evidence type="ECO:0000259" key="13">
    <source>
        <dbReference type="Pfam" id="PF23259"/>
    </source>
</evidence>
<gene>
    <name evidence="14" type="ORF">OLC1_LOCUS10330</name>
</gene>
<name>A0AAV1D0J2_OLDCO</name>
<dbReference type="PANTHER" id="PTHR32468">
    <property type="entry name" value="CATION/H + ANTIPORTER"/>
    <property type="match status" value="1"/>
</dbReference>
<evidence type="ECO:0000313" key="14">
    <source>
        <dbReference type="EMBL" id="CAI9100524.1"/>
    </source>
</evidence>
<feature type="transmembrane region" description="Helical" evidence="10">
    <location>
        <begin position="84"/>
        <end position="102"/>
    </location>
</feature>
<evidence type="ECO:0000256" key="10">
    <source>
        <dbReference type="SAM" id="Phobius"/>
    </source>
</evidence>
<evidence type="ECO:0000256" key="6">
    <source>
        <dbReference type="ARBA" id="ARBA00022989"/>
    </source>
</evidence>
<feature type="transmembrane region" description="Helical" evidence="10">
    <location>
        <begin position="431"/>
        <end position="453"/>
    </location>
</feature>
<dbReference type="Pfam" id="PF23259">
    <property type="entry name" value="CHX17_C"/>
    <property type="match status" value="1"/>
</dbReference>
<evidence type="ECO:0000256" key="4">
    <source>
        <dbReference type="ARBA" id="ARBA00022692"/>
    </source>
</evidence>
<dbReference type="InterPro" id="IPR038770">
    <property type="entry name" value="Na+/solute_symporter_sf"/>
</dbReference>
<feature type="transmembrane region" description="Helical" evidence="10">
    <location>
        <begin position="155"/>
        <end position="176"/>
    </location>
</feature>
<protein>
    <submittedName>
        <fullName evidence="14">OLC1v1037644C1</fullName>
    </submittedName>
</protein>
<dbReference type="PANTHER" id="PTHR32468:SF143">
    <property type="entry name" value="CATION_H(+) ANTIPORTER 15-LIKE"/>
    <property type="match status" value="1"/>
</dbReference>
<keyword evidence="2" id="KW-0813">Transport</keyword>
<feature type="transmembrane region" description="Helical" evidence="10">
    <location>
        <begin position="330"/>
        <end position="347"/>
    </location>
</feature>
<feature type="transmembrane region" description="Helical" evidence="10">
    <location>
        <begin position="399"/>
        <end position="419"/>
    </location>
</feature>
<dbReference type="GO" id="GO:1902600">
    <property type="term" value="P:proton transmembrane transport"/>
    <property type="evidence" value="ECO:0007669"/>
    <property type="project" value="InterPro"/>
</dbReference>
<feature type="transmembrane region" description="Helical" evidence="10">
    <location>
        <begin position="295"/>
        <end position="321"/>
    </location>
</feature>
<proteinExistence type="inferred from homology"/>
<keyword evidence="8 10" id="KW-0472">Membrane</keyword>
<evidence type="ECO:0000256" key="7">
    <source>
        <dbReference type="ARBA" id="ARBA00023065"/>
    </source>
</evidence>
<evidence type="ECO:0000256" key="8">
    <source>
        <dbReference type="ARBA" id="ARBA00023136"/>
    </source>
</evidence>
<evidence type="ECO:0000259" key="11">
    <source>
        <dbReference type="Pfam" id="PF00999"/>
    </source>
</evidence>
<dbReference type="GO" id="GO:0015297">
    <property type="term" value="F:antiporter activity"/>
    <property type="evidence" value="ECO:0007669"/>
    <property type="project" value="InterPro"/>
</dbReference>
<evidence type="ECO:0000256" key="5">
    <source>
        <dbReference type="ARBA" id="ARBA00022958"/>
    </source>
</evidence>
<dbReference type="GO" id="GO:0006813">
    <property type="term" value="P:potassium ion transport"/>
    <property type="evidence" value="ECO:0007669"/>
    <property type="project" value="UniProtKB-KW"/>
</dbReference>
<dbReference type="GO" id="GO:0006885">
    <property type="term" value="P:regulation of pH"/>
    <property type="evidence" value="ECO:0007669"/>
    <property type="project" value="TreeGrafter"/>
</dbReference>
<dbReference type="EMBL" id="OX459120">
    <property type="protein sequence ID" value="CAI9100524.1"/>
    <property type="molecule type" value="Genomic_DNA"/>
</dbReference>
<comment type="similarity">
    <text evidence="9">Belongs to the monovalent cation:proton antiporter 2 (CPA2) transporter (TC 2.A.37) family. CHX (TC 2.A.37.4) subfamily.</text>
</comment>
<reference evidence="14" key="1">
    <citation type="submission" date="2023-03" db="EMBL/GenBank/DDBJ databases">
        <authorList>
            <person name="Julca I."/>
        </authorList>
    </citation>
    <scope>NUCLEOTIDE SEQUENCE</scope>
</reference>
<dbReference type="GO" id="GO:0016020">
    <property type="term" value="C:membrane"/>
    <property type="evidence" value="ECO:0007669"/>
    <property type="project" value="UniProtKB-SubCell"/>
</dbReference>
<feature type="transmembrane region" description="Helical" evidence="10">
    <location>
        <begin position="251"/>
        <end position="275"/>
    </location>
</feature>
<accession>A0AAV1D0J2</accession>
<comment type="subcellular location">
    <subcellularLocation>
        <location evidence="1">Membrane</location>
        <topology evidence="1">Multi-pass membrane protein</topology>
    </subcellularLocation>
</comment>
<feature type="transmembrane region" description="Helical" evidence="10">
    <location>
        <begin position="183"/>
        <end position="200"/>
    </location>
</feature>
<feature type="domain" description="Cation/H(+) antiporter central" evidence="12">
    <location>
        <begin position="506"/>
        <end position="638"/>
    </location>
</feature>
<evidence type="ECO:0000256" key="3">
    <source>
        <dbReference type="ARBA" id="ARBA00022538"/>
    </source>
</evidence>
<feature type="domain" description="Cation/H+ exchanger transmembrane" evidence="11">
    <location>
        <begin position="63"/>
        <end position="449"/>
    </location>
</feature>
<dbReference type="InterPro" id="IPR057290">
    <property type="entry name" value="CHX17_C"/>
</dbReference>
<feature type="transmembrane region" description="Helical" evidence="10">
    <location>
        <begin position="220"/>
        <end position="239"/>
    </location>
</feature>
<organism evidence="14 15">
    <name type="scientific">Oldenlandia corymbosa var. corymbosa</name>
    <dbReference type="NCBI Taxonomy" id="529605"/>
    <lineage>
        <taxon>Eukaryota</taxon>
        <taxon>Viridiplantae</taxon>
        <taxon>Streptophyta</taxon>
        <taxon>Embryophyta</taxon>
        <taxon>Tracheophyta</taxon>
        <taxon>Spermatophyta</taxon>
        <taxon>Magnoliopsida</taxon>
        <taxon>eudicotyledons</taxon>
        <taxon>Gunneridae</taxon>
        <taxon>Pentapetalae</taxon>
        <taxon>asterids</taxon>
        <taxon>lamiids</taxon>
        <taxon>Gentianales</taxon>
        <taxon>Rubiaceae</taxon>
        <taxon>Rubioideae</taxon>
        <taxon>Spermacoceae</taxon>
        <taxon>Hedyotis-Oldenlandia complex</taxon>
        <taxon>Oldenlandia</taxon>
    </lineage>
</organism>
<dbReference type="Gene3D" id="1.20.1530.20">
    <property type="match status" value="1"/>
</dbReference>
<evidence type="ECO:0000256" key="2">
    <source>
        <dbReference type="ARBA" id="ARBA00022448"/>
    </source>
</evidence>
<dbReference type="InterPro" id="IPR006153">
    <property type="entry name" value="Cation/H_exchanger_TM"/>
</dbReference>
<sequence length="854" mass="94685">MPNKNFLGNPTTFSLDGVIHDRPGQSHTCYLTNATLDHGMWTDINPLSRKLPMFVIQLIIVMTITRLLLLLAKPLRQPPFVAEYLAGLAIGPSLLYILPGFLAGPLRKFILNTVFAVPRVMMMETVANLGLNYHLFFLGLEMDLTALTRVGNKALSIGVSGSLFSFVVGAAFYYFGFNRYKENFALGCLFWGSVLSVTGLQTVGDLLVKYKLLHSEFGRVSLSSALVNGVVSWILLLICASMTSSGQMFFLSLWMGLVLAGFFFYAVRPAILWAIRQTQEGEEFSESTVCVTLTMVLFCGLLTDICGLSSLYGAFVFGLIIPKEVLGQRFLMVLQGFVSDLLLPLYYASVGMRAHLDSSVLPKSGDWLVVLQVIFLAFLPKLTTTLAVSYVYKIPFREGIAIGVLMNAKGLVAPIALTWGRDHLALDEHGYAMMILPIAIMTMVASPILGYLYKPKRHFSPSKHRALQKLKPDAELRILACIHELQSVPGITALIEVANATRRSPICLFALQLIRLAKHTTALLIEHGPCGGTSGYQNNRRIDGQTDQMIAAFEILEQENNFISAQPLTAMSDYATMHEDVCTIGEEKRVSLIVLPFHKRQTVHNRMEDVNPAHKEINENILTNAPCSVGILVDRGFGLYSKRESEAETDTLIRVCMLYIGGRDDREALTFASRTIANPKVLLTVIRFTRGGKNVEENGKNNNNNNQVNAVKLDIETEQQQDEEFIHEFRQRNMDRENLRYLEKESQNGAETVTIMKSVAESFDVFIVGRGLGMTSPLTAGLEDWSEYPELGAIGDLLISSDFPSTTSVFVVQQYLGTTSDHKKDDQDASVKGNTVVANNNNVKADKELDEINP</sequence>
<keyword evidence="15" id="KW-1185">Reference proteome</keyword>
<keyword evidence="5" id="KW-0630">Potassium</keyword>
<dbReference type="Pfam" id="PF00999">
    <property type="entry name" value="Na_H_Exchanger"/>
    <property type="match status" value="1"/>
</dbReference>